<keyword evidence="1" id="KW-1133">Transmembrane helix</keyword>
<dbReference type="EMBL" id="PRDS01000004">
    <property type="protein sequence ID" value="PPB80970.1"/>
    <property type="molecule type" value="Genomic_DNA"/>
</dbReference>
<sequence length="62" mass="6560">MTPPDTNPQRQVRRHRPSVWAITAAIVGVVLIAIVILGIYPSGEVTRDAPLAETGASPAATR</sequence>
<proteinExistence type="predicted"/>
<comment type="caution">
    <text evidence="2">The sequence shown here is derived from an EMBL/GenBank/DDBJ whole genome shotgun (WGS) entry which is preliminary data.</text>
</comment>
<evidence type="ECO:0000313" key="3">
    <source>
        <dbReference type="Proteomes" id="UP000239736"/>
    </source>
</evidence>
<keyword evidence="1" id="KW-0472">Membrane</keyword>
<accession>A0A2S5JHQ7</accession>
<dbReference type="RefSeq" id="WP_146065150.1">
    <property type="nucleotide sequence ID" value="NZ_PRDS01000004.1"/>
</dbReference>
<keyword evidence="1" id="KW-0812">Transmembrane</keyword>
<dbReference type="Proteomes" id="UP000239736">
    <property type="component" value="Unassembled WGS sequence"/>
</dbReference>
<name>A0A2S5JHQ7_9RHOB</name>
<reference evidence="2 3" key="1">
    <citation type="submission" date="2018-01" db="EMBL/GenBank/DDBJ databases">
        <title>Genomic Encyclopedia of Archaeal and Bacterial Type Strains, Phase II (KMG-II): from individual species to whole genera.</title>
        <authorList>
            <person name="Goeker M."/>
        </authorList>
    </citation>
    <scope>NUCLEOTIDE SEQUENCE [LARGE SCALE GENOMIC DNA]</scope>
    <source>
        <strain evidence="2 3">DSM 12048</strain>
    </source>
</reference>
<evidence type="ECO:0000256" key="1">
    <source>
        <dbReference type="SAM" id="Phobius"/>
    </source>
</evidence>
<evidence type="ECO:0000313" key="2">
    <source>
        <dbReference type="EMBL" id="PPB80970.1"/>
    </source>
</evidence>
<dbReference type="AlphaFoldDB" id="A0A2S5JHQ7"/>
<gene>
    <name evidence="2" type="ORF">LV82_01703</name>
</gene>
<protein>
    <submittedName>
        <fullName evidence="2">Uncharacterized protein</fullName>
    </submittedName>
</protein>
<organism evidence="2 3">
    <name type="scientific">Albidovulum inexpectatum</name>
    <dbReference type="NCBI Taxonomy" id="196587"/>
    <lineage>
        <taxon>Bacteria</taxon>
        <taxon>Pseudomonadati</taxon>
        <taxon>Pseudomonadota</taxon>
        <taxon>Alphaproteobacteria</taxon>
        <taxon>Rhodobacterales</taxon>
        <taxon>Paracoccaceae</taxon>
        <taxon>Albidovulum</taxon>
    </lineage>
</organism>
<keyword evidence="3" id="KW-1185">Reference proteome</keyword>
<feature type="transmembrane region" description="Helical" evidence="1">
    <location>
        <begin position="19"/>
        <end position="40"/>
    </location>
</feature>